<dbReference type="GO" id="GO:0005666">
    <property type="term" value="C:RNA polymerase III complex"/>
    <property type="evidence" value="ECO:0007669"/>
    <property type="project" value="TreeGrafter"/>
</dbReference>
<dbReference type="OMA" id="YIVSACQ"/>
<evidence type="ECO:0000256" key="4">
    <source>
        <dbReference type="SAM" id="MobiDB-lite"/>
    </source>
</evidence>
<dbReference type="EnsemblMetazoa" id="OVOC719.1">
    <property type="protein sequence ID" value="OVOC719.1"/>
    <property type="gene ID" value="WBGene00237528"/>
</dbReference>
<comment type="similarity">
    <text evidence="2">Belongs to the eukaryotic RPC7 RNA polymerase subunit family.</text>
</comment>
<sequence length="234" mass="27163">MSRGNRAGGRGETSSGLRAVANALGIARHEMSAFAKVILESQPTYPAMDITLDLQPVSQMVLPLEKTDELQYMIELRQELLSRFHESSFYFEVKERSSEFKRYTDKYREIEKEEFRPDWSRLPDELCWTKNVGRPVKKKRKIIDKGTDEVVEKLSKLEESEKLGSSEVETQETIDENDEESEKEEQNNENEEQEALSDDDYQEEDNDYIHSYFDNGENYGDIGSDDNLDDDNAF</sequence>
<dbReference type="PANTHER" id="PTHR15367:SF2">
    <property type="entry name" value="DNA-DIRECTED RNA POLYMERASE III SUBUNIT"/>
    <property type="match status" value="1"/>
</dbReference>
<feature type="compositionally biased region" description="Acidic residues" evidence="4">
    <location>
        <begin position="169"/>
        <end position="206"/>
    </location>
</feature>
<keyword evidence="6" id="KW-1185">Reference proteome</keyword>
<keyword evidence="3" id="KW-0539">Nucleus</keyword>
<proteinExistence type="inferred from homology"/>
<protein>
    <recommendedName>
        <fullName evidence="7">DNA-directed RNA polymerase III subunit</fullName>
    </recommendedName>
</protein>
<dbReference type="EMBL" id="CMVM020000020">
    <property type="status" value="NOT_ANNOTATED_CDS"/>
    <property type="molecule type" value="Genomic_DNA"/>
</dbReference>
<dbReference type="PANTHER" id="PTHR15367">
    <property type="entry name" value="DNA-DIRECTED RNA POLYMERASE III"/>
    <property type="match status" value="1"/>
</dbReference>
<feature type="region of interest" description="Disordered" evidence="4">
    <location>
        <begin position="158"/>
        <end position="234"/>
    </location>
</feature>
<dbReference type="InterPro" id="IPR024661">
    <property type="entry name" value="RNA_pol_III_Rpc31"/>
</dbReference>
<reference evidence="6" key="1">
    <citation type="submission" date="2013-10" db="EMBL/GenBank/DDBJ databases">
        <title>Genome sequencing of Onchocerca volvulus.</title>
        <authorList>
            <person name="Cotton J."/>
            <person name="Tsai J."/>
            <person name="Stanley E."/>
            <person name="Tracey A."/>
            <person name="Holroyd N."/>
            <person name="Lustigman S."/>
            <person name="Berriman M."/>
        </authorList>
    </citation>
    <scope>NUCLEOTIDE SEQUENCE</scope>
</reference>
<evidence type="ECO:0008006" key="7">
    <source>
        <dbReference type="Google" id="ProtNLM"/>
    </source>
</evidence>
<evidence type="ECO:0000313" key="6">
    <source>
        <dbReference type="Proteomes" id="UP000024404"/>
    </source>
</evidence>
<reference evidence="5" key="2">
    <citation type="submission" date="2022-06" db="UniProtKB">
        <authorList>
            <consortium name="EnsemblMetazoa"/>
        </authorList>
    </citation>
    <scope>IDENTIFICATION</scope>
</reference>
<dbReference type="Pfam" id="PF11705">
    <property type="entry name" value="RNA_pol_3_Rpc31"/>
    <property type="match status" value="1"/>
</dbReference>
<evidence type="ECO:0000256" key="3">
    <source>
        <dbReference type="ARBA" id="ARBA00023242"/>
    </source>
</evidence>
<feature type="compositionally biased region" description="Acidic residues" evidence="4">
    <location>
        <begin position="223"/>
        <end position="234"/>
    </location>
</feature>
<name>A0A8R1TZR6_ONCVO</name>
<evidence type="ECO:0000313" key="5">
    <source>
        <dbReference type="EnsemblMetazoa" id="OVOC719.1"/>
    </source>
</evidence>
<organism evidence="5 6">
    <name type="scientific">Onchocerca volvulus</name>
    <dbReference type="NCBI Taxonomy" id="6282"/>
    <lineage>
        <taxon>Eukaryota</taxon>
        <taxon>Metazoa</taxon>
        <taxon>Ecdysozoa</taxon>
        <taxon>Nematoda</taxon>
        <taxon>Chromadorea</taxon>
        <taxon>Rhabditida</taxon>
        <taxon>Spirurina</taxon>
        <taxon>Spiruromorpha</taxon>
        <taxon>Filarioidea</taxon>
        <taxon>Onchocercidae</taxon>
        <taxon>Onchocerca</taxon>
    </lineage>
</organism>
<dbReference type="Proteomes" id="UP000024404">
    <property type="component" value="Unassembled WGS sequence"/>
</dbReference>
<dbReference type="AlphaFoldDB" id="A0A8R1TZR6"/>
<comment type="subcellular location">
    <subcellularLocation>
        <location evidence="1">Nucleus</location>
    </subcellularLocation>
</comment>
<accession>A0A8R1TZR6</accession>
<dbReference type="GO" id="GO:0006383">
    <property type="term" value="P:transcription by RNA polymerase III"/>
    <property type="evidence" value="ECO:0007669"/>
    <property type="project" value="InterPro"/>
</dbReference>
<evidence type="ECO:0000256" key="1">
    <source>
        <dbReference type="ARBA" id="ARBA00004123"/>
    </source>
</evidence>
<evidence type="ECO:0000256" key="2">
    <source>
        <dbReference type="ARBA" id="ARBA00008352"/>
    </source>
</evidence>